<dbReference type="Pfam" id="PF09722">
    <property type="entry name" value="Xre_MbcA_ParS_C"/>
    <property type="match status" value="1"/>
</dbReference>
<evidence type="ECO:0000259" key="1">
    <source>
        <dbReference type="Pfam" id="PF09722"/>
    </source>
</evidence>
<name>A0A918T0S1_9GAMM</name>
<keyword evidence="3" id="KW-1185">Reference proteome</keyword>
<feature type="domain" description="Antitoxin Xre/MbcA/ParS-like toxin-binding" evidence="1">
    <location>
        <begin position="83"/>
        <end position="126"/>
    </location>
</feature>
<reference evidence="2" key="2">
    <citation type="submission" date="2020-09" db="EMBL/GenBank/DDBJ databases">
        <authorList>
            <person name="Sun Q."/>
            <person name="Kim S."/>
        </authorList>
    </citation>
    <scope>NUCLEOTIDE SEQUENCE</scope>
    <source>
        <strain evidence="2">KCTC 23077</strain>
    </source>
</reference>
<dbReference type="EMBL" id="BMYD01000003">
    <property type="protein sequence ID" value="GHA83465.1"/>
    <property type="molecule type" value="Genomic_DNA"/>
</dbReference>
<sequence length="135" mass="15186">MGSLTPSFQLHDVQSGDARFSSGALTLDTLRAVRNLKFAPEDLQRVLATDRDTVQRVLHHEQEVRPDSDMGAHALRLVRLNRALGDVFGAQHRVQEWLSTWHPELDGRPGDLIHTAVGLQRVLAHIESHAKDFAW</sequence>
<dbReference type="Proteomes" id="UP000646426">
    <property type="component" value="Unassembled WGS sequence"/>
</dbReference>
<protein>
    <recommendedName>
        <fullName evidence="1">Antitoxin Xre/MbcA/ParS-like toxin-binding domain-containing protein</fullName>
    </recommendedName>
</protein>
<gene>
    <name evidence="2" type="ORF">GCM10007067_21980</name>
</gene>
<evidence type="ECO:0000313" key="3">
    <source>
        <dbReference type="Proteomes" id="UP000646426"/>
    </source>
</evidence>
<dbReference type="InterPro" id="IPR024467">
    <property type="entry name" value="Xre/MbcA/ParS-like_toxin-bd"/>
</dbReference>
<reference evidence="2" key="1">
    <citation type="journal article" date="2014" name="Int. J. Syst. Evol. Microbiol.">
        <title>Complete genome sequence of Corynebacterium casei LMG S-19264T (=DSM 44701T), isolated from a smear-ripened cheese.</title>
        <authorList>
            <consortium name="US DOE Joint Genome Institute (JGI-PGF)"/>
            <person name="Walter F."/>
            <person name="Albersmeier A."/>
            <person name="Kalinowski J."/>
            <person name="Ruckert C."/>
        </authorList>
    </citation>
    <scope>NUCLEOTIDE SEQUENCE</scope>
    <source>
        <strain evidence="2">KCTC 23077</strain>
    </source>
</reference>
<proteinExistence type="predicted"/>
<dbReference type="RefSeq" id="WP_189456460.1">
    <property type="nucleotide sequence ID" value="NZ_BMYD01000003.1"/>
</dbReference>
<dbReference type="AlphaFoldDB" id="A0A918T0S1"/>
<accession>A0A918T0S1</accession>
<comment type="caution">
    <text evidence="2">The sequence shown here is derived from an EMBL/GenBank/DDBJ whole genome shotgun (WGS) entry which is preliminary data.</text>
</comment>
<organism evidence="2 3">
    <name type="scientific">Cognatilysobacter bugurensis</name>
    <dbReference type="NCBI Taxonomy" id="543356"/>
    <lineage>
        <taxon>Bacteria</taxon>
        <taxon>Pseudomonadati</taxon>
        <taxon>Pseudomonadota</taxon>
        <taxon>Gammaproteobacteria</taxon>
        <taxon>Lysobacterales</taxon>
        <taxon>Lysobacteraceae</taxon>
        <taxon>Cognatilysobacter</taxon>
    </lineage>
</organism>
<evidence type="ECO:0000313" key="2">
    <source>
        <dbReference type="EMBL" id="GHA83465.1"/>
    </source>
</evidence>